<protein>
    <submittedName>
        <fullName evidence="1">Uncharacterized protein</fullName>
    </submittedName>
</protein>
<name>X1QA00_9ZZZZ</name>
<gene>
    <name evidence="1" type="ORF">S12H4_08408</name>
</gene>
<evidence type="ECO:0000313" key="1">
    <source>
        <dbReference type="EMBL" id="GAI65033.1"/>
    </source>
</evidence>
<proteinExistence type="predicted"/>
<comment type="caution">
    <text evidence="1">The sequence shown here is derived from an EMBL/GenBank/DDBJ whole genome shotgun (WGS) entry which is preliminary data.</text>
</comment>
<feature type="non-terminal residue" evidence="1">
    <location>
        <position position="1"/>
    </location>
</feature>
<dbReference type="AlphaFoldDB" id="X1QA00"/>
<accession>X1QA00</accession>
<dbReference type="Pfam" id="PF18897">
    <property type="entry name" value="Gp3-like"/>
    <property type="match status" value="1"/>
</dbReference>
<dbReference type="EMBL" id="BARW01003245">
    <property type="protein sequence ID" value="GAI65033.1"/>
    <property type="molecule type" value="Genomic_DNA"/>
</dbReference>
<organism evidence="1">
    <name type="scientific">marine sediment metagenome</name>
    <dbReference type="NCBI Taxonomy" id="412755"/>
    <lineage>
        <taxon>unclassified sequences</taxon>
        <taxon>metagenomes</taxon>
        <taxon>ecological metagenomes</taxon>
    </lineage>
</organism>
<dbReference type="InterPro" id="IPR043991">
    <property type="entry name" value="Gp3-like"/>
</dbReference>
<reference evidence="1" key="1">
    <citation type="journal article" date="2014" name="Front. Microbiol.">
        <title>High frequency of phylogenetically diverse reductive dehalogenase-homologous genes in deep subseafloor sedimentary metagenomes.</title>
        <authorList>
            <person name="Kawai M."/>
            <person name="Futagami T."/>
            <person name="Toyoda A."/>
            <person name="Takaki Y."/>
            <person name="Nishi S."/>
            <person name="Hori S."/>
            <person name="Arai W."/>
            <person name="Tsubouchi T."/>
            <person name="Morono Y."/>
            <person name="Uchiyama I."/>
            <person name="Ito T."/>
            <person name="Fujiyama A."/>
            <person name="Inagaki F."/>
            <person name="Takami H."/>
        </authorList>
    </citation>
    <scope>NUCLEOTIDE SEQUENCE</scope>
    <source>
        <strain evidence="1">Expedition CK06-06</strain>
    </source>
</reference>
<sequence length="176" mass="19510">SSFHSIVNVNSCLDVIRGLCGRIYGIPLTLSLEPREVSPPGIKKKTVHILHVRSNLKLADLQKIAARPAVKALMPAAEEEEAPEDLFPEQVLVKAEAAEEAPPAEPTEEKTPDDVVAEDIPDLNALFRICFHFWGMQPIEVCGQLGYKSTMDMLAARISPWEAFLTIKDLKQPKKE</sequence>